<dbReference type="InterPro" id="IPR029752">
    <property type="entry name" value="D-isomer_DH_CS1"/>
</dbReference>
<dbReference type="CDD" id="cd12169">
    <property type="entry name" value="PGDH_like_1"/>
    <property type="match status" value="1"/>
</dbReference>
<evidence type="ECO:0000313" key="5">
    <source>
        <dbReference type="EMBL" id="GFG52694.1"/>
    </source>
</evidence>
<evidence type="ECO:0000256" key="1">
    <source>
        <dbReference type="ARBA" id="ARBA00005854"/>
    </source>
</evidence>
<dbReference type="FunFam" id="3.40.50.720:FF:000203">
    <property type="entry name" value="D-3-phosphoglycerate dehydrogenase (SerA)"/>
    <property type="match status" value="1"/>
</dbReference>
<comment type="similarity">
    <text evidence="1">Belongs to the D-isomer specific 2-hydroxyacid dehydrogenase family.</text>
</comment>
<evidence type="ECO:0000256" key="2">
    <source>
        <dbReference type="ARBA" id="ARBA00023002"/>
    </source>
</evidence>
<dbReference type="GO" id="GO:0016491">
    <property type="term" value="F:oxidoreductase activity"/>
    <property type="evidence" value="ECO:0007669"/>
    <property type="project" value="UniProtKB-KW"/>
</dbReference>
<dbReference type="AlphaFoldDB" id="A0A7I9W4T0"/>
<protein>
    <submittedName>
        <fullName evidence="5">2-hydroxyacid dehydrogenase</fullName>
    </submittedName>
</protein>
<dbReference type="SUPFAM" id="SSF51735">
    <property type="entry name" value="NAD(P)-binding Rossmann-fold domains"/>
    <property type="match status" value="1"/>
</dbReference>
<comment type="caution">
    <text evidence="5">The sequence shown here is derived from an EMBL/GenBank/DDBJ whole genome shotgun (WGS) entry which is preliminary data.</text>
</comment>
<gene>
    <name evidence="5" type="ORF">MAGR_41350</name>
</gene>
<dbReference type="EMBL" id="BLKS01000001">
    <property type="protein sequence ID" value="GFG52694.1"/>
    <property type="molecule type" value="Genomic_DNA"/>
</dbReference>
<proteinExistence type="inferred from homology"/>
<evidence type="ECO:0000256" key="3">
    <source>
        <dbReference type="ARBA" id="ARBA00023027"/>
    </source>
</evidence>
<dbReference type="InterPro" id="IPR036291">
    <property type="entry name" value="NAD(P)-bd_dom_sf"/>
</dbReference>
<evidence type="ECO:0000313" key="6">
    <source>
        <dbReference type="Proteomes" id="UP000465302"/>
    </source>
</evidence>
<name>A0A7I9W4T0_MYCAG</name>
<evidence type="ECO:0000259" key="4">
    <source>
        <dbReference type="Pfam" id="PF02826"/>
    </source>
</evidence>
<dbReference type="PANTHER" id="PTHR42789">
    <property type="entry name" value="D-ISOMER SPECIFIC 2-HYDROXYACID DEHYDROGENASE FAMILY PROTEIN (AFU_ORTHOLOGUE AFUA_6G10090)"/>
    <property type="match status" value="1"/>
</dbReference>
<dbReference type="Gene3D" id="3.40.50.720">
    <property type="entry name" value="NAD(P)-binding Rossmann-like Domain"/>
    <property type="match status" value="2"/>
</dbReference>
<dbReference type="InterPro" id="IPR006140">
    <property type="entry name" value="D-isomer_DH_NAD-bd"/>
</dbReference>
<dbReference type="SUPFAM" id="SSF52283">
    <property type="entry name" value="Formate/glycerate dehydrogenase catalytic domain-like"/>
    <property type="match status" value="1"/>
</dbReference>
<accession>A0A7I9W4T0</accession>
<keyword evidence="3" id="KW-0520">NAD</keyword>
<dbReference type="GO" id="GO:0051287">
    <property type="term" value="F:NAD binding"/>
    <property type="evidence" value="ECO:0007669"/>
    <property type="project" value="InterPro"/>
</dbReference>
<feature type="domain" description="D-isomer specific 2-hydroxyacid dehydrogenase NAD-binding" evidence="4">
    <location>
        <begin position="114"/>
        <end position="287"/>
    </location>
</feature>
<dbReference type="InterPro" id="IPR050857">
    <property type="entry name" value="D-2-hydroxyacid_DH"/>
</dbReference>
<organism evidence="5 6">
    <name type="scientific">Mycolicibacterium agri</name>
    <name type="common">Mycobacterium agri</name>
    <dbReference type="NCBI Taxonomy" id="36811"/>
    <lineage>
        <taxon>Bacteria</taxon>
        <taxon>Bacillati</taxon>
        <taxon>Actinomycetota</taxon>
        <taxon>Actinomycetes</taxon>
        <taxon>Mycobacteriales</taxon>
        <taxon>Mycobacteriaceae</taxon>
        <taxon>Mycolicibacterium</taxon>
    </lineage>
</organism>
<keyword evidence="2" id="KW-0560">Oxidoreductase</keyword>
<dbReference type="RefSeq" id="WP_207767235.1">
    <property type="nucleotide sequence ID" value="NZ_BLKS01000001.1"/>
</dbReference>
<dbReference type="Pfam" id="PF02826">
    <property type="entry name" value="2-Hacid_dh_C"/>
    <property type="match status" value="1"/>
</dbReference>
<sequence length="320" mass="34634">MTSAEPLVVAVLDDYQGVAADCADWSRLGPAADVRFIREHIDDDDRLVETLKDCHVVVAMRERTPLRADILGKLDELRLVVTTGMRNASIERVPGVVFCGTRGLVSPTVELTWGLLLAARRRLITESEALREGRWQTSIGEGLEGSTLGVLGLGRIGTRMARIAAAFGMNVIAYSQNLTEEQAREAGAVRAKSLQALFADADTVTIHLRLSDRTRGLVGAAELDQLGPTGLLVNTSRGEIVDQDALLAALRDGRIGGAALDVYDQEPLPAGHPILSAPRTTLSPHLGYVTRQNYELFFSDVVEDIEAFIAGKPIRMLEDG</sequence>
<reference evidence="5 6" key="1">
    <citation type="journal article" date="2019" name="Emerg. Microbes Infect.">
        <title>Comprehensive subspecies identification of 175 nontuberculous mycobacteria species based on 7547 genomic profiles.</title>
        <authorList>
            <person name="Matsumoto Y."/>
            <person name="Kinjo T."/>
            <person name="Motooka D."/>
            <person name="Nabeya D."/>
            <person name="Jung N."/>
            <person name="Uechi K."/>
            <person name="Horii T."/>
            <person name="Iida T."/>
            <person name="Fujita J."/>
            <person name="Nakamura S."/>
        </authorList>
    </citation>
    <scope>NUCLEOTIDE SEQUENCE [LARGE SCALE GENOMIC DNA]</scope>
    <source>
        <strain evidence="5 6">JCM 6377</strain>
    </source>
</reference>
<dbReference type="PANTHER" id="PTHR42789:SF1">
    <property type="entry name" value="D-ISOMER SPECIFIC 2-HYDROXYACID DEHYDROGENASE FAMILY PROTEIN (AFU_ORTHOLOGUE AFUA_6G10090)"/>
    <property type="match status" value="1"/>
</dbReference>
<dbReference type="PROSITE" id="PS00065">
    <property type="entry name" value="D_2_HYDROXYACID_DH_1"/>
    <property type="match status" value="1"/>
</dbReference>
<dbReference type="Proteomes" id="UP000465302">
    <property type="component" value="Unassembled WGS sequence"/>
</dbReference>